<keyword evidence="4" id="KW-1185">Reference proteome</keyword>
<protein>
    <recommendedName>
        <fullName evidence="5">AAA family ATPase</fullName>
    </recommendedName>
</protein>
<proteinExistence type="predicted"/>
<dbReference type="Gene3D" id="1.20.58.760">
    <property type="entry name" value="Peptidase M41"/>
    <property type="match status" value="1"/>
</dbReference>
<feature type="domain" description="ATPase AAA-type core" evidence="1">
    <location>
        <begin position="83"/>
        <end position="199"/>
    </location>
</feature>
<dbReference type="InterPro" id="IPR037219">
    <property type="entry name" value="Peptidase_M41-like"/>
</dbReference>
<sequence length="480" mass="53898">MKKLKIVVIISSFLYGFYGCAVEKIKNNKLDGIQLILPQDNRVRLDDLIGNHEIKQAARSIIAAFKDQQLYASVNKNFAKSFLLQGCAGNGKKMLAQAFAGETGSSILQLSGASLINMTPEQVHELFTQAKLMAPCVIVIDDVADFILETSEQAQQVMRVYLDEMDRLDEAQVPIMIFGTLIPQEDQSYNITGLFDFTLYLSQPSFQDRVEFLDAQLKDFKKNHDVDYNTVARLMIGRSYKDFVSFIDKIKNLTSRASTNCLSPELLDEAISYINQDSQEGFHIQTPEEQYASAIHEAGHAMIVMHYESQCRLHSVSVKQNSRSYGRMIDIALTEPYLQTEDELLYDITVALGGGVAEQIFNVPETKNITQENGLQDFISRSSVASDFEILSTKAHKIVKQRCLHAGGSCEACSAIDGEKMVEIVQACYEKATKIIVEHKQEIEQLAQLVLEKETVYADEAYAICGKKKPRCDFEKISKN</sequence>
<evidence type="ECO:0000313" key="3">
    <source>
        <dbReference type="EMBL" id="AXK60902.1"/>
    </source>
</evidence>
<dbReference type="GO" id="GO:0004176">
    <property type="term" value="F:ATP-dependent peptidase activity"/>
    <property type="evidence" value="ECO:0007669"/>
    <property type="project" value="InterPro"/>
</dbReference>
<evidence type="ECO:0000313" key="4">
    <source>
        <dbReference type="Proteomes" id="UP000254834"/>
    </source>
</evidence>
<dbReference type="SUPFAM" id="SSF52540">
    <property type="entry name" value="P-loop containing nucleoside triphosphate hydrolases"/>
    <property type="match status" value="1"/>
</dbReference>
<dbReference type="PROSITE" id="PS51257">
    <property type="entry name" value="PROKAR_LIPOPROTEIN"/>
    <property type="match status" value="1"/>
</dbReference>
<dbReference type="PANTHER" id="PTHR23076">
    <property type="entry name" value="METALLOPROTEASE M41 FTSH"/>
    <property type="match status" value="1"/>
</dbReference>
<dbReference type="Gene3D" id="1.10.8.60">
    <property type="match status" value="1"/>
</dbReference>
<dbReference type="Pfam" id="PF01434">
    <property type="entry name" value="Peptidase_M41"/>
    <property type="match status" value="1"/>
</dbReference>
<dbReference type="OrthoDB" id="9809379at2"/>
<reference evidence="3 4" key="1">
    <citation type="submission" date="2017-12" db="EMBL/GenBank/DDBJ databases">
        <title>Chromulinavorax destructans is a abundant pathogen of dominant heterotrophic picoflagllates.</title>
        <authorList>
            <person name="Deeg C.M."/>
            <person name="Zimmer M."/>
            <person name="Suttle C.A."/>
        </authorList>
    </citation>
    <scope>NUCLEOTIDE SEQUENCE [LARGE SCALE GENOMIC DNA]</scope>
    <source>
        <strain evidence="3 4">SeV1</strain>
    </source>
</reference>
<gene>
    <name evidence="3" type="ORF">C0J27_04110</name>
</gene>
<dbReference type="InterPro" id="IPR027417">
    <property type="entry name" value="P-loop_NTPase"/>
</dbReference>
<evidence type="ECO:0000259" key="2">
    <source>
        <dbReference type="Pfam" id="PF01434"/>
    </source>
</evidence>
<organism evidence="3 4">
    <name type="scientific">Candidatus Chromulinivorax destructor</name>
    <dbReference type="NCBI Taxonomy" id="2066483"/>
    <lineage>
        <taxon>Bacteria</taxon>
        <taxon>Candidatus Babelota</taxon>
        <taxon>Candidatus Babeliae</taxon>
        <taxon>Candidatus Babeliales</taxon>
        <taxon>Candidatus Chromulinivoraceae</taxon>
        <taxon>Candidatus Chromulinivorax</taxon>
    </lineage>
</organism>
<dbReference type="PANTHER" id="PTHR23076:SF97">
    <property type="entry name" value="ATP-DEPENDENT ZINC METALLOPROTEASE YME1L1"/>
    <property type="match status" value="1"/>
</dbReference>
<feature type="domain" description="Peptidase M41" evidence="2">
    <location>
        <begin position="285"/>
        <end position="462"/>
    </location>
</feature>
<dbReference type="InterPro" id="IPR000642">
    <property type="entry name" value="Peptidase_M41"/>
</dbReference>
<dbReference type="RefSeq" id="WP_115585917.1">
    <property type="nucleotide sequence ID" value="NZ_CP025544.1"/>
</dbReference>
<name>A0A345ZC85_9BACT</name>
<evidence type="ECO:0008006" key="5">
    <source>
        <dbReference type="Google" id="ProtNLM"/>
    </source>
</evidence>
<dbReference type="InterPro" id="IPR003959">
    <property type="entry name" value="ATPase_AAA_core"/>
</dbReference>
<dbReference type="Gene3D" id="3.40.50.300">
    <property type="entry name" value="P-loop containing nucleotide triphosphate hydrolases"/>
    <property type="match status" value="1"/>
</dbReference>
<dbReference type="GO" id="GO:0005524">
    <property type="term" value="F:ATP binding"/>
    <property type="evidence" value="ECO:0007669"/>
    <property type="project" value="InterPro"/>
</dbReference>
<evidence type="ECO:0000259" key="1">
    <source>
        <dbReference type="Pfam" id="PF00004"/>
    </source>
</evidence>
<dbReference type="AlphaFoldDB" id="A0A345ZC85"/>
<dbReference type="Proteomes" id="UP000254834">
    <property type="component" value="Chromosome"/>
</dbReference>
<dbReference type="Pfam" id="PF00004">
    <property type="entry name" value="AAA"/>
    <property type="match status" value="1"/>
</dbReference>
<dbReference type="GO" id="GO:0004222">
    <property type="term" value="F:metalloendopeptidase activity"/>
    <property type="evidence" value="ECO:0007669"/>
    <property type="project" value="InterPro"/>
</dbReference>
<dbReference type="SUPFAM" id="SSF140990">
    <property type="entry name" value="FtsH protease domain-like"/>
    <property type="match status" value="1"/>
</dbReference>
<accession>A0A345ZC85</accession>
<dbReference type="GO" id="GO:0006508">
    <property type="term" value="P:proteolysis"/>
    <property type="evidence" value="ECO:0007669"/>
    <property type="project" value="InterPro"/>
</dbReference>
<dbReference type="EMBL" id="CP025544">
    <property type="protein sequence ID" value="AXK60902.1"/>
    <property type="molecule type" value="Genomic_DNA"/>
</dbReference>
<dbReference type="GO" id="GO:0016887">
    <property type="term" value="F:ATP hydrolysis activity"/>
    <property type="evidence" value="ECO:0007669"/>
    <property type="project" value="InterPro"/>
</dbReference>
<dbReference type="KEGG" id="cdes:C0J27_04110"/>